<dbReference type="PANTHER" id="PTHR43280">
    <property type="entry name" value="ARAC-FAMILY TRANSCRIPTIONAL REGULATOR"/>
    <property type="match status" value="1"/>
</dbReference>
<name>A0ABY5S434_9BACL</name>
<accession>A0ABY5S434</accession>
<evidence type="ECO:0000256" key="4">
    <source>
        <dbReference type="SAM" id="Phobius"/>
    </source>
</evidence>
<evidence type="ECO:0000313" key="6">
    <source>
        <dbReference type="EMBL" id="UVI28459.1"/>
    </source>
</evidence>
<keyword evidence="1" id="KW-0805">Transcription regulation</keyword>
<gene>
    <name evidence="6" type="ORF">L1F29_23815</name>
</gene>
<dbReference type="Gene3D" id="3.30.450.20">
    <property type="entry name" value="PAS domain"/>
    <property type="match status" value="1"/>
</dbReference>
<keyword evidence="4" id="KW-1133">Transmembrane helix</keyword>
<proteinExistence type="predicted"/>
<protein>
    <submittedName>
        <fullName evidence="6">Helix-turn-helix domain-containing protein</fullName>
    </submittedName>
</protein>
<evidence type="ECO:0000313" key="7">
    <source>
        <dbReference type="Proteomes" id="UP001057877"/>
    </source>
</evidence>
<reference evidence="6" key="1">
    <citation type="submission" date="2022-01" db="EMBL/GenBank/DDBJ databases">
        <title>Paenibacillus spongiae sp. nov., isolated from marine sponge.</title>
        <authorList>
            <person name="Li Z."/>
            <person name="Zhang M."/>
        </authorList>
    </citation>
    <scope>NUCLEOTIDE SEQUENCE</scope>
    <source>
        <strain evidence="6">PHS-Z3</strain>
    </source>
</reference>
<dbReference type="EMBL" id="CP091430">
    <property type="protein sequence ID" value="UVI28459.1"/>
    <property type="molecule type" value="Genomic_DNA"/>
</dbReference>
<dbReference type="PROSITE" id="PS01124">
    <property type="entry name" value="HTH_ARAC_FAMILY_2"/>
    <property type="match status" value="1"/>
</dbReference>
<keyword evidence="4" id="KW-0812">Transmembrane</keyword>
<dbReference type="Gene3D" id="1.10.10.60">
    <property type="entry name" value="Homeodomain-like"/>
    <property type="match status" value="2"/>
</dbReference>
<keyword evidence="2" id="KW-0238">DNA-binding</keyword>
<dbReference type="SMART" id="SM00342">
    <property type="entry name" value="HTH_ARAC"/>
    <property type="match status" value="1"/>
</dbReference>
<keyword evidence="4" id="KW-0472">Membrane</keyword>
<dbReference type="InterPro" id="IPR018060">
    <property type="entry name" value="HTH_AraC"/>
</dbReference>
<dbReference type="PRINTS" id="PR00032">
    <property type="entry name" value="HTHARAC"/>
</dbReference>
<dbReference type="Proteomes" id="UP001057877">
    <property type="component" value="Chromosome"/>
</dbReference>
<keyword evidence="3" id="KW-0804">Transcription</keyword>
<feature type="domain" description="HTH araC/xylS-type" evidence="5">
    <location>
        <begin position="701"/>
        <end position="800"/>
    </location>
</feature>
<evidence type="ECO:0000256" key="1">
    <source>
        <dbReference type="ARBA" id="ARBA00023015"/>
    </source>
</evidence>
<evidence type="ECO:0000256" key="2">
    <source>
        <dbReference type="ARBA" id="ARBA00023125"/>
    </source>
</evidence>
<dbReference type="SUPFAM" id="SSF46689">
    <property type="entry name" value="Homeodomain-like"/>
    <property type="match status" value="1"/>
</dbReference>
<feature type="transmembrane region" description="Helical" evidence="4">
    <location>
        <begin position="62"/>
        <end position="80"/>
    </location>
</feature>
<evidence type="ECO:0000259" key="5">
    <source>
        <dbReference type="PROSITE" id="PS01124"/>
    </source>
</evidence>
<evidence type="ECO:0000256" key="3">
    <source>
        <dbReference type="ARBA" id="ARBA00023163"/>
    </source>
</evidence>
<organism evidence="6 7">
    <name type="scientific">Paenibacillus spongiae</name>
    <dbReference type="NCBI Taxonomy" id="2909671"/>
    <lineage>
        <taxon>Bacteria</taxon>
        <taxon>Bacillati</taxon>
        <taxon>Bacillota</taxon>
        <taxon>Bacilli</taxon>
        <taxon>Bacillales</taxon>
        <taxon>Paenibacillaceae</taxon>
        <taxon>Paenibacillus</taxon>
    </lineage>
</organism>
<dbReference type="InterPro" id="IPR009057">
    <property type="entry name" value="Homeodomain-like_sf"/>
</dbReference>
<dbReference type="Pfam" id="PF12833">
    <property type="entry name" value="HTH_18"/>
    <property type="match status" value="1"/>
</dbReference>
<dbReference type="RefSeq" id="WP_258384547.1">
    <property type="nucleotide sequence ID" value="NZ_CP091430.1"/>
</dbReference>
<dbReference type="PANTHER" id="PTHR43280:SF28">
    <property type="entry name" value="HTH-TYPE TRANSCRIPTIONAL ACTIVATOR RHAS"/>
    <property type="match status" value="1"/>
</dbReference>
<sequence>MFLAVSTDMQPIIPSVPAMREISEEQIGQLIFKYIKMCYIKEYDFKEPGGQVELKRSITLRFFVPYAAILLISLGIGLYFQQQTFDTMERQLINENFRVLDQSKRVLDQRFEEVKMIIQQIESDTKIKYLAFEKNPLQGNSMFDVYVTQKNLYDFKLYNNFISDYYILYQNSELVIGPNVVSSFSYFFEDLLPHQQIEYQEWIEKYVKAFHNYTYIPMMQSNEDEHQTMLTLVHSLGMPYRHYGAVLLLIDDKAIRQMLYSLDTSYGGWAFITDAEGRMIASSAEAPEQLPALLSMNGERGTENLQLANDNMLVTYMTSNTNGWKYVVVQPKALVMAKMYDLQKVIWISFVIALLFGLIVAILLAYRTSQPIRQLWFALSGKIEEGAETRDMFGQMQNTVSTIIHNNEVLQDKVDKQQPLLRFNLLHRLLQGGISTEQEIRTQMEHYHCVLPGDAFAVAVIDLNAMDYVPDETMLHDIEVKRIFAKEALEQYFAGKALWHDISEDKMAVMMVMQPETAQNVHKLHMAMRQSGVSQIISVGRTYHKLTELVHSFAEANEALEWNKRQRNQISVMYYEMMPPHVAYHYPAELQLRLMNFVRDGSTQELNNLLAQLHKENMQQRTLSISMMKFFLLELQGTMIKLGDLMDVQAPLEKGLKTYELEQLASVSELERFYRQLAEQLSAMCEQIHARKANRHTELIEEVCNYLQEAYCRSEMSLSHVADRFNISDVYLSQLFKEYKNDNFFSYVEQLRMEKAKGLLTDKTFAIQEIAETIGYQSANTFGRAFKRLYGMSPSAYRNLN</sequence>
<dbReference type="InterPro" id="IPR018062">
    <property type="entry name" value="HTH_AraC-typ_CS"/>
</dbReference>
<dbReference type="InterPro" id="IPR020449">
    <property type="entry name" value="Tscrpt_reg_AraC-type_HTH"/>
</dbReference>
<feature type="transmembrane region" description="Helical" evidence="4">
    <location>
        <begin position="345"/>
        <end position="366"/>
    </location>
</feature>
<dbReference type="PROSITE" id="PS00041">
    <property type="entry name" value="HTH_ARAC_FAMILY_1"/>
    <property type="match status" value="1"/>
</dbReference>
<keyword evidence="7" id="KW-1185">Reference proteome</keyword>